<dbReference type="AlphaFoldDB" id="A0A5N6SLP4"/>
<keyword evidence="2" id="KW-1185">Reference proteome</keyword>
<accession>A0A5N6SLP4</accession>
<evidence type="ECO:0000313" key="1">
    <source>
        <dbReference type="EMBL" id="KAE8134680.1"/>
    </source>
</evidence>
<proteinExistence type="predicted"/>
<gene>
    <name evidence="1" type="ORF">BDV38DRAFT_254504</name>
</gene>
<dbReference type="GeneID" id="43639543"/>
<dbReference type="RefSeq" id="XP_031910743.1">
    <property type="nucleotide sequence ID" value="XM_032055333.1"/>
</dbReference>
<evidence type="ECO:0000313" key="2">
    <source>
        <dbReference type="Proteomes" id="UP000325672"/>
    </source>
</evidence>
<dbReference type="EMBL" id="ML743601">
    <property type="protein sequence ID" value="KAE8134680.1"/>
    <property type="molecule type" value="Genomic_DNA"/>
</dbReference>
<protein>
    <submittedName>
        <fullName evidence="1">Uncharacterized protein</fullName>
    </submittedName>
</protein>
<organism evidence="1 2">
    <name type="scientific">Aspergillus pseudotamarii</name>
    <dbReference type="NCBI Taxonomy" id="132259"/>
    <lineage>
        <taxon>Eukaryota</taxon>
        <taxon>Fungi</taxon>
        <taxon>Dikarya</taxon>
        <taxon>Ascomycota</taxon>
        <taxon>Pezizomycotina</taxon>
        <taxon>Eurotiomycetes</taxon>
        <taxon>Eurotiomycetidae</taxon>
        <taxon>Eurotiales</taxon>
        <taxon>Aspergillaceae</taxon>
        <taxon>Aspergillus</taxon>
        <taxon>Aspergillus subgen. Circumdati</taxon>
    </lineage>
</organism>
<dbReference type="Proteomes" id="UP000325672">
    <property type="component" value="Unassembled WGS sequence"/>
</dbReference>
<sequence length="57" mass="6097">MPPASPLSGPRRSKILDLLGLYELLHKKGPTIDIQDAMGNRVLINMADGPEAGARNS</sequence>
<dbReference type="OrthoDB" id="1878542at2759"/>
<name>A0A5N6SLP4_ASPPS</name>
<reference evidence="1 2" key="1">
    <citation type="submission" date="2019-04" db="EMBL/GenBank/DDBJ databases">
        <title>Friends and foes A comparative genomics study of 23 Aspergillus species from section Flavi.</title>
        <authorList>
            <consortium name="DOE Joint Genome Institute"/>
            <person name="Kjaerbolling I."/>
            <person name="Vesth T."/>
            <person name="Frisvad J.C."/>
            <person name="Nybo J.L."/>
            <person name="Theobald S."/>
            <person name="Kildgaard S."/>
            <person name="Isbrandt T."/>
            <person name="Kuo A."/>
            <person name="Sato A."/>
            <person name="Lyhne E.K."/>
            <person name="Kogle M.E."/>
            <person name="Wiebenga A."/>
            <person name="Kun R.S."/>
            <person name="Lubbers R.J."/>
            <person name="Makela M.R."/>
            <person name="Barry K."/>
            <person name="Chovatia M."/>
            <person name="Clum A."/>
            <person name="Daum C."/>
            <person name="Haridas S."/>
            <person name="He G."/>
            <person name="LaButti K."/>
            <person name="Lipzen A."/>
            <person name="Mondo S."/>
            <person name="Riley R."/>
            <person name="Salamov A."/>
            <person name="Simmons B.A."/>
            <person name="Magnuson J.K."/>
            <person name="Henrissat B."/>
            <person name="Mortensen U.H."/>
            <person name="Larsen T.O."/>
            <person name="Devries R.P."/>
            <person name="Grigoriev I.V."/>
            <person name="Machida M."/>
            <person name="Baker S.E."/>
            <person name="Andersen M.R."/>
        </authorList>
    </citation>
    <scope>NUCLEOTIDE SEQUENCE [LARGE SCALE GENOMIC DNA]</scope>
    <source>
        <strain evidence="1 2">CBS 117625</strain>
    </source>
</reference>